<accession>E9L1S7</accession>
<name>E9L1S7_9ZZZZ</name>
<organism evidence="1">
    <name type="scientific">uncultured organism CA915</name>
    <dbReference type="NCBI Taxonomy" id="941422"/>
    <lineage>
        <taxon>unclassified sequences</taxon>
        <taxon>environmental samples</taxon>
    </lineage>
</organism>
<evidence type="ECO:0000313" key="1">
    <source>
        <dbReference type="EMBL" id="ADU56156.1"/>
    </source>
</evidence>
<reference evidence="1" key="1">
    <citation type="journal article" date="2010" name="J. Am. Chem. Soc.">
        <title>Tailoring enzyme-rich environmental DNA clones: a source of enzymes for generating libraries of unnatural natural products.</title>
        <authorList>
            <person name="Banik J.J."/>
            <person name="Craig J.W."/>
            <person name="Calle P.Y."/>
            <person name="Brady S.F."/>
        </authorList>
    </citation>
    <scope>NUCLEOTIDE SEQUENCE</scope>
</reference>
<dbReference type="Gene3D" id="3.50.50.60">
    <property type="entry name" value="FAD/NAD(P)-binding domain"/>
    <property type="match status" value="1"/>
</dbReference>
<dbReference type="PRINTS" id="PR00420">
    <property type="entry name" value="RNGMNOXGNASE"/>
</dbReference>
<dbReference type="InterPro" id="IPR006905">
    <property type="entry name" value="Flavin_halogenase"/>
</dbReference>
<evidence type="ECO:0008006" key="2">
    <source>
        <dbReference type="Google" id="ProtNLM"/>
    </source>
</evidence>
<dbReference type="Gene3D" id="3.30.9.100">
    <property type="match status" value="1"/>
</dbReference>
<dbReference type="InterPro" id="IPR036188">
    <property type="entry name" value="FAD/NAD-bd_sf"/>
</dbReference>
<dbReference type="InterPro" id="IPR050816">
    <property type="entry name" value="Flavin-dep_Halogenase_NPB"/>
</dbReference>
<dbReference type="Pfam" id="PF04820">
    <property type="entry name" value="Trp_halogenase"/>
    <property type="match status" value="2"/>
</dbReference>
<dbReference type="AlphaFoldDB" id="E9L1S7"/>
<sequence>MTMLVEEFDVVIAGGGPAGSTVATLVAMQGHRVLMLDREVFPRFQVGESLLPATIHRVCRMLGVTDELAAEFRVKSGGTFRWGSGPQPWNFSFADSPRLTAATSFAYQAERRRFDEILLRNAQRKGVEVREGCPVTGVIEGGDRVIGLRYTDPGGGEHEVAASWVVDASGTGSPLYSSVGGTRDYSEALRGVALFGYFGRCPQPAPYSGNTLIVAFDSGWFWYTPVTGGLTSVGAVLRPESAEKVEGDREEAFAALIAECPLIAGLLSGASRVTAGGFGKLRVAANDAYAHTAFWRPGMVLVGDSACFLDQVLATGVHLATHGAVLAARSINDVLAGELDERTALTGFEAGYRREYEAFHEFLVSFHQTDVNEEAFFRSAKKVTGSEYAEVEAFATLAAGLACDDIVERRL</sequence>
<proteinExistence type="predicted"/>
<dbReference type="PANTHER" id="PTHR43747:SF1">
    <property type="entry name" value="SLR1998 PROTEIN"/>
    <property type="match status" value="1"/>
</dbReference>
<dbReference type="EMBL" id="HM486076">
    <property type="protein sequence ID" value="ADU56156.1"/>
    <property type="molecule type" value="Genomic_DNA"/>
</dbReference>
<dbReference type="PANTHER" id="PTHR43747">
    <property type="entry name" value="FAD-BINDING PROTEIN"/>
    <property type="match status" value="1"/>
</dbReference>
<dbReference type="SUPFAM" id="SSF51905">
    <property type="entry name" value="FAD/NAD(P)-binding domain"/>
    <property type="match status" value="1"/>
</dbReference>
<gene>
    <name evidence="1" type="ORF">CA915-35</name>
</gene>
<protein>
    <recommendedName>
        <fullName evidence="2">FAD-binding domain-containing protein</fullName>
    </recommendedName>
</protein>
<dbReference type="GO" id="GO:0004497">
    <property type="term" value="F:monooxygenase activity"/>
    <property type="evidence" value="ECO:0007669"/>
    <property type="project" value="InterPro"/>
</dbReference>